<dbReference type="KEGG" id="tput:QJT81_10425"/>
<dbReference type="EMBL" id="CP124756">
    <property type="protein sequence ID" value="WGZ96348.1"/>
    <property type="molecule type" value="Genomic_DNA"/>
</dbReference>
<feature type="compositionally biased region" description="Basic and acidic residues" evidence="1">
    <location>
        <begin position="1"/>
        <end position="14"/>
    </location>
</feature>
<feature type="region of interest" description="Disordered" evidence="1">
    <location>
        <begin position="1"/>
        <end position="25"/>
    </location>
</feature>
<reference evidence="2" key="1">
    <citation type="journal article" date="2023" name="Int. J. Mol. Sci.">
        <title>Metagenomics Revealed a New Genus 'Candidatus Thiocaldithrix dubininis' gen. nov., sp. nov. and a New Species 'Candidatus Thiothrix putei' sp. nov. in the Family Thiotrichaceae, Some Members of Which Have Traits of Both Na+- and H+-Motive Energetics.</title>
        <authorList>
            <person name="Ravin N.V."/>
            <person name="Muntyan M.S."/>
            <person name="Smolyakov D.D."/>
            <person name="Rudenko T.S."/>
            <person name="Beletsky A.V."/>
            <person name="Mardanov A.V."/>
            <person name="Grabovich M.Y."/>
        </authorList>
    </citation>
    <scope>NUCLEOTIDE SEQUENCE</scope>
    <source>
        <strain evidence="2">GKL-02</strain>
    </source>
</reference>
<accession>A0AA95KSS9</accession>
<name>A0AA95KSS9_9GAMM</name>
<feature type="compositionally biased region" description="Basic residues" evidence="1">
    <location>
        <begin position="15"/>
        <end position="25"/>
    </location>
</feature>
<sequence>MSVRNKSQDRDAHGKIKAQYRGKPRYHTMSTPSWWTRLHMTRPRRQQNHRLCHAVKRGADADALVFPLGNHKPHEYYW</sequence>
<protein>
    <submittedName>
        <fullName evidence="2">Uncharacterized protein</fullName>
    </submittedName>
</protein>
<dbReference type="AlphaFoldDB" id="A0AA95KSS9"/>
<organism evidence="2">
    <name type="scientific">Candidatus Thiothrix putei</name>
    <dbReference type="NCBI Taxonomy" id="3080811"/>
    <lineage>
        <taxon>Bacteria</taxon>
        <taxon>Pseudomonadati</taxon>
        <taxon>Pseudomonadota</taxon>
        <taxon>Gammaproteobacteria</taxon>
        <taxon>Thiotrichales</taxon>
        <taxon>Thiotrichaceae</taxon>
        <taxon>Thiothrix</taxon>
    </lineage>
</organism>
<gene>
    <name evidence="2" type="ORF">QJT81_10425</name>
</gene>
<dbReference type="Proteomes" id="UP001301326">
    <property type="component" value="Chromosome"/>
</dbReference>
<proteinExistence type="predicted"/>
<evidence type="ECO:0000256" key="1">
    <source>
        <dbReference type="SAM" id="MobiDB-lite"/>
    </source>
</evidence>
<evidence type="ECO:0000313" key="2">
    <source>
        <dbReference type="EMBL" id="WGZ96348.1"/>
    </source>
</evidence>
<reference evidence="2" key="2">
    <citation type="submission" date="2023-04" db="EMBL/GenBank/DDBJ databases">
        <authorList>
            <person name="Beletskiy A.V."/>
            <person name="Mardanov A.V."/>
            <person name="Ravin N.V."/>
        </authorList>
    </citation>
    <scope>NUCLEOTIDE SEQUENCE</scope>
    <source>
        <strain evidence="2">GKL-02</strain>
    </source>
</reference>